<dbReference type="Pfam" id="PF07669">
    <property type="entry name" value="Eco57I"/>
    <property type="match status" value="1"/>
</dbReference>
<dbReference type="PRINTS" id="PR00507">
    <property type="entry name" value="N12N6MTFRASE"/>
</dbReference>
<evidence type="ECO:0000256" key="1">
    <source>
        <dbReference type="ARBA" id="ARBA00011900"/>
    </source>
</evidence>
<evidence type="ECO:0000256" key="2">
    <source>
        <dbReference type="ARBA" id="ARBA00022603"/>
    </source>
</evidence>
<evidence type="ECO:0000259" key="7">
    <source>
        <dbReference type="Pfam" id="PF07669"/>
    </source>
</evidence>
<keyword evidence="8" id="KW-0378">Hydrolase</keyword>
<dbReference type="Gene3D" id="3.40.50.150">
    <property type="entry name" value="Vaccinia Virus protein VP39"/>
    <property type="match status" value="1"/>
</dbReference>
<evidence type="ECO:0000313" key="8">
    <source>
        <dbReference type="EMBL" id="KUN27191.1"/>
    </source>
</evidence>
<evidence type="ECO:0000256" key="6">
    <source>
        <dbReference type="SAM" id="MobiDB-lite"/>
    </source>
</evidence>
<evidence type="ECO:0000256" key="3">
    <source>
        <dbReference type="ARBA" id="ARBA00022679"/>
    </source>
</evidence>
<name>A0A117QGK3_STRCK</name>
<dbReference type="Proteomes" id="UP000053398">
    <property type="component" value="Unassembled WGS sequence"/>
</dbReference>
<dbReference type="GO" id="GO:0009007">
    <property type="term" value="F:site-specific DNA-methyltransferase (adenine-specific) activity"/>
    <property type="evidence" value="ECO:0007669"/>
    <property type="project" value="UniProtKB-EC"/>
</dbReference>
<comment type="caution">
    <text evidence="8">The sequence shown here is derived from an EMBL/GenBank/DDBJ whole genome shotgun (WGS) entry which is preliminary data.</text>
</comment>
<accession>A0A117QGK3</accession>
<keyword evidence="2" id="KW-0489">Methyltransferase</keyword>
<keyword evidence="4" id="KW-0949">S-adenosyl-L-methionine</keyword>
<dbReference type="GO" id="GO:0006304">
    <property type="term" value="P:DNA modification"/>
    <property type="evidence" value="ECO:0007669"/>
    <property type="project" value="InterPro"/>
</dbReference>
<keyword evidence="3" id="KW-0808">Transferase</keyword>
<proteinExistence type="predicted"/>
<dbReference type="InterPro" id="IPR011639">
    <property type="entry name" value="MethylTrfase_TaqI-like_dom"/>
</dbReference>
<dbReference type="GO" id="GO:0004519">
    <property type="term" value="F:endonuclease activity"/>
    <property type="evidence" value="ECO:0007669"/>
    <property type="project" value="UniProtKB-KW"/>
</dbReference>
<dbReference type="CDD" id="cd02440">
    <property type="entry name" value="AdoMet_MTases"/>
    <property type="match status" value="1"/>
</dbReference>
<keyword evidence="8" id="KW-0255">Endonuclease</keyword>
<dbReference type="EC" id="2.1.1.72" evidence="1"/>
<dbReference type="PANTHER" id="PTHR33841">
    <property type="entry name" value="DNA METHYLTRANSFERASE YEEA-RELATED"/>
    <property type="match status" value="1"/>
</dbReference>
<reference evidence="8 9" key="1">
    <citation type="submission" date="2015-10" db="EMBL/GenBank/DDBJ databases">
        <title>Draft genome sequence of Streptomyces corchorusii DSM 40340, type strain for the species Streptomyces corchorusii.</title>
        <authorList>
            <person name="Ruckert C."/>
            <person name="Winkler A."/>
            <person name="Kalinowski J."/>
            <person name="Kampfer P."/>
            <person name="Glaeser S."/>
        </authorList>
    </citation>
    <scope>NUCLEOTIDE SEQUENCE [LARGE SCALE GENOMIC DNA]</scope>
    <source>
        <strain evidence="8 9">DSM 40340</strain>
    </source>
</reference>
<dbReference type="PROSITE" id="PS00092">
    <property type="entry name" value="N6_MTASE"/>
    <property type="match status" value="1"/>
</dbReference>
<dbReference type="InterPro" id="IPR002052">
    <property type="entry name" value="DNA_methylase_N6_adenine_CS"/>
</dbReference>
<dbReference type="AlphaFoldDB" id="A0A117QGK3"/>
<dbReference type="InterPro" id="IPR050953">
    <property type="entry name" value="N4_N6_ade-DNA_methylase"/>
</dbReference>
<sequence length="522" mass="57509">MAAEVAEVAAAETDLVTRTEARRQESSSALDPKERAKRGQYFTPAPAADFIASLARLDGAAPIRLLDPGAGAGSLTASVVSRILREHPQAQINVTVCENDPQLHKTLSATLEDCASTAQATGGRVETTLVKDDFITWATEDAGLFGEDRGPFDLVVMNPPYKKLAANSRERRAVAAACTETSNLYSAFMALGIHLLAPSGQLVAITPRSFANGPYFRPFRKYLLDRMRIDRVHLFESRNKVFADTDVLQENVIFSATRTDTSDRGSIIVSSSHSYGGAIRSRSVEYSEMVNPEDGEHFIHISADEEDAQLAATHANLPATLTQIDCQVSTGRVVDFRSKEHLRADPEEGTVPLIYPLHMRNGGIYWPVPGAKKNNAIMLTPDTHKMTFPSGYYVVVKRLSSKEEKRRVVATVFDPEVTPGPRIGFENHVNVFHRAGAGLPKDVARGLCFWLNSTLLDRLIRRFSGHTQVNATDLRNLRYPSEAQLQAIGGEWIEDGWPDQEKLDDLVERHLELEETVSSGEA</sequence>
<evidence type="ECO:0000256" key="5">
    <source>
        <dbReference type="ARBA" id="ARBA00047942"/>
    </source>
</evidence>
<feature type="domain" description="Type II methyltransferase M.TaqI-like" evidence="7">
    <location>
        <begin position="131"/>
        <end position="242"/>
    </location>
</feature>
<feature type="region of interest" description="Disordered" evidence="6">
    <location>
        <begin position="1"/>
        <end position="41"/>
    </location>
</feature>
<dbReference type="SUPFAM" id="SSF53335">
    <property type="entry name" value="S-adenosyl-L-methionine-dependent methyltransferases"/>
    <property type="match status" value="1"/>
</dbReference>
<organism evidence="8 9">
    <name type="scientific">Streptomyces corchorusii</name>
    <name type="common">Streptomyces chibaensis</name>
    <dbReference type="NCBI Taxonomy" id="1903"/>
    <lineage>
        <taxon>Bacteria</taxon>
        <taxon>Bacillati</taxon>
        <taxon>Actinomycetota</taxon>
        <taxon>Actinomycetes</taxon>
        <taxon>Kitasatosporales</taxon>
        <taxon>Streptomycetaceae</taxon>
        <taxon>Streptomyces</taxon>
    </lineage>
</organism>
<protein>
    <recommendedName>
        <fullName evidence="1">site-specific DNA-methyltransferase (adenine-specific)</fullName>
        <ecNumber evidence="1">2.1.1.72</ecNumber>
    </recommendedName>
</protein>
<feature type="compositionally biased region" description="Basic and acidic residues" evidence="6">
    <location>
        <begin position="15"/>
        <end position="25"/>
    </location>
</feature>
<dbReference type="EMBL" id="LMWP01000017">
    <property type="protein sequence ID" value="KUN27191.1"/>
    <property type="molecule type" value="Genomic_DNA"/>
</dbReference>
<gene>
    <name evidence="8" type="ORF">AQJ11_18250</name>
</gene>
<evidence type="ECO:0000313" key="9">
    <source>
        <dbReference type="Proteomes" id="UP000053398"/>
    </source>
</evidence>
<evidence type="ECO:0000256" key="4">
    <source>
        <dbReference type="ARBA" id="ARBA00022691"/>
    </source>
</evidence>
<keyword evidence="9" id="KW-1185">Reference proteome</keyword>
<dbReference type="GO" id="GO:0032259">
    <property type="term" value="P:methylation"/>
    <property type="evidence" value="ECO:0007669"/>
    <property type="project" value="UniProtKB-KW"/>
</dbReference>
<dbReference type="GO" id="GO:0003676">
    <property type="term" value="F:nucleic acid binding"/>
    <property type="evidence" value="ECO:0007669"/>
    <property type="project" value="InterPro"/>
</dbReference>
<dbReference type="PANTHER" id="PTHR33841:SF1">
    <property type="entry name" value="DNA METHYLTRANSFERASE A"/>
    <property type="match status" value="1"/>
</dbReference>
<feature type="compositionally biased region" description="Low complexity" evidence="6">
    <location>
        <begin position="1"/>
        <end position="12"/>
    </location>
</feature>
<keyword evidence="8" id="KW-0540">Nuclease</keyword>
<dbReference type="InterPro" id="IPR029063">
    <property type="entry name" value="SAM-dependent_MTases_sf"/>
</dbReference>
<dbReference type="RefSeq" id="WP_059263739.1">
    <property type="nucleotide sequence ID" value="NZ_KQ948356.1"/>
</dbReference>
<comment type="catalytic activity">
    <reaction evidence="5">
        <text>a 2'-deoxyadenosine in DNA + S-adenosyl-L-methionine = an N(6)-methyl-2'-deoxyadenosine in DNA + S-adenosyl-L-homocysteine + H(+)</text>
        <dbReference type="Rhea" id="RHEA:15197"/>
        <dbReference type="Rhea" id="RHEA-COMP:12418"/>
        <dbReference type="Rhea" id="RHEA-COMP:12419"/>
        <dbReference type="ChEBI" id="CHEBI:15378"/>
        <dbReference type="ChEBI" id="CHEBI:57856"/>
        <dbReference type="ChEBI" id="CHEBI:59789"/>
        <dbReference type="ChEBI" id="CHEBI:90615"/>
        <dbReference type="ChEBI" id="CHEBI:90616"/>
        <dbReference type="EC" id="2.1.1.72"/>
    </reaction>
</comment>